<sequence length="151" mass="16973">MKSCRILGINIRDFILVKRLLESKSQEKKGSNNVVLCCAKSSAAFPRMDSIRRQAEAARLIVSSYSCNPNGTEDTDSVGEPIFSIYWESNNIAKNPSCMIILVSSQWQGEIISGHATSNWRNAKSVGDRERKRGYPHMKIKQKNPKGEKLQ</sequence>
<proteinExistence type="predicted"/>
<gene>
    <name evidence="2" type="ORF">AAHA92_23134</name>
</gene>
<dbReference type="EMBL" id="JBEAFC010000008">
    <property type="protein sequence ID" value="KAL1546553.1"/>
    <property type="molecule type" value="Genomic_DNA"/>
</dbReference>
<keyword evidence="3" id="KW-1185">Reference proteome</keyword>
<protein>
    <submittedName>
        <fullName evidence="2">Uncharacterized protein</fullName>
    </submittedName>
</protein>
<accession>A0ABD1GQZ9</accession>
<evidence type="ECO:0000256" key="1">
    <source>
        <dbReference type="SAM" id="MobiDB-lite"/>
    </source>
</evidence>
<evidence type="ECO:0000313" key="2">
    <source>
        <dbReference type="EMBL" id="KAL1546553.1"/>
    </source>
</evidence>
<dbReference type="AlphaFoldDB" id="A0ABD1GQZ9"/>
<comment type="caution">
    <text evidence="2">The sequence shown here is derived from an EMBL/GenBank/DDBJ whole genome shotgun (WGS) entry which is preliminary data.</text>
</comment>
<organism evidence="2 3">
    <name type="scientific">Salvia divinorum</name>
    <name type="common">Maria pastora</name>
    <name type="synonym">Diviner's sage</name>
    <dbReference type="NCBI Taxonomy" id="28513"/>
    <lineage>
        <taxon>Eukaryota</taxon>
        <taxon>Viridiplantae</taxon>
        <taxon>Streptophyta</taxon>
        <taxon>Embryophyta</taxon>
        <taxon>Tracheophyta</taxon>
        <taxon>Spermatophyta</taxon>
        <taxon>Magnoliopsida</taxon>
        <taxon>eudicotyledons</taxon>
        <taxon>Gunneridae</taxon>
        <taxon>Pentapetalae</taxon>
        <taxon>asterids</taxon>
        <taxon>lamiids</taxon>
        <taxon>Lamiales</taxon>
        <taxon>Lamiaceae</taxon>
        <taxon>Nepetoideae</taxon>
        <taxon>Mentheae</taxon>
        <taxon>Salviinae</taxon>
        <taxon>Salvia</taxon>
        <taxon>Salvia subgen. Calosphace</taxon>
    </lineage>
</organism>
<feature type="region of interest" description="Disordered" evidence="1">
    <location>
        <begin position="122"/>
        <end position="151"/>
    </location>
</feature>
<reference evidence="2 3" key="1">
    <citation type="submission" date="2024-06" db="EMBL/GenBank/DDBJ databases">
        <title>A chromosome level genome sequence of Diviner's sage (Salvia divinorum).</title>
        <authorList>
            <person name="Ford S.A."/>
            <person name="Ro D.-K."/>
            <person name="Ness R.W."/>
            <person name="Phillips M.A."/>
        </authorList>
    </citation>
    <scope>NUCLEOTIDE SEQUENCE [LARGE SCALE GENOMIC DNA]</scope>
    <source>
        <strain evidence="2">SAF-2024a</strain>
        <tissue evidence="2">Leaf</tissue>
    </source>
</reference>
<dbReference type="Proteomes" id="UP001567538">
    <property type="component" value="Unassembled WGS sequence"/>
</dbReference>
<feature type="compositionally biased region" description="Basic residues" evidence="1">
    <location>
        <begin position="134"/>
        <end position="144"/>
    </location>
</feature>
<evidence type="ECO:0000313" key="3">
    <source>
        <dbReference type="Proteomes" id="UP001567538"/>
    </source>
</evidence>
<name>A0ABD1GQZ9_SALDI</name>